<dbReference type="EMBL" id="CP025408">
    <property type="protein sequence ID" value="AUH34920.1"/>
    <property type="molecule type" value="Genomic_DNA"/>
</dbReference>
<dbReference type="RefSeq" id="WP_101461580.1">
    <property type="nucleotide sequence ID" value="NZ_CP025408.1"/>
</dbReference>
<dbReference type="Proteomes" id="UP000233742">
    <property type="component" value="Chromosome"/>
</dbReference>
<sequence length="353" mass="38299">MSDAIDEYLDDLKHRHTNHDTYWALPLSTAYTTAYDNVSATLDADSKRRQAEAELIADLILLGVSIPIGGVLTARLGAAVSGKSLASKAAKMLAQRNSARASMVAGLLRTDTGAYVIGETYGAIKKHIKSSTQSKIASVLAYNPLSGLQGLGENPLILKNRLQEFNGRHYDAAASFATDVRDNKEISSNVKSEIAAVLRKSSYFTGASHTGQFSQPAALAQDIEIMMWSAYILNTDYWEQAQFDRFGKEHSDGMRKVRLGPVDGLPSNPDYGKNGPRGNTSDKNRSVFDAVTLDASPVYREPGSIIMRRIETLWSARISKSSSFAKGKYDVGELKDAEAASNVLSSRYGATTS</sequence>
<dbReference type="AlphaFoldDB" id="A0A2K9EIV9"/>
<evidence type="ECO:0000313" key="3">
    <source>
        <dbReference type="Proteomes" id="UP000233742"/>
    </source>
</evidence>
<reference evidence="2 3" key="1">
    <citation type="submission" date="2017-12" db="EMBL/GenBank/DDBJ databases">
        <authorList>
            <person name="Hurst M.R.H."/>
        </authorList>
    </citation>
    <scope>NUCLEOTIDE SEQUENCE [LARGE SCALE GENOMIC DNA]</scope>
    <source>
        <strain evidence="2 3">BM15</strain>
    </source>
</reference>
<dbReference type="KEGG" id="paro:CUV01_17425"/>
<feature type="region of interest" description="Disordered" evidence="1">
    <location>
        <begin position="259"/>
        <end position="284"/>
    </location>
</feature>
<gene>
    <name evidence="2" type="ORF">CUV01_17425</name>
</gene>
<protein>
    <submittedName>
        <fullName evidence="2">Uncharacterized protein</fullName>
    </submittedName>
</protein>
<evidence type="ECO:0000256" key="1">
    <source>
        <dbReference type="SAM" id="MobiDB-lite"/>
    </source>
</evidence>
<keyword evidence="3" id="KW-1185">Reference proteome</keyword>
<organism evidence="2 3">
    <name type="scientific">Paracoccus tegillarcae</name>
    <dbReference type="NCBI Taxonomy" id="1529068"/>
    <lineage>
        <taxon>Bacteria</taxon>
        <taxon>Pseudomonadati</taxon>
        <taxon>Pseudomonadota</taxon>
        <taxon>Alphaproteobacteria</taxon>
        <taxon>Rhodobacterales</taxon>
        <taxon>Paracoccaceae</taxon>
        <taxon>Paracoccus</taxon>
    </lineage>
</organism>
<accession>A0A2K9EIV9</accession>
<proteinExistence type="predicted"/>
<name>A0A2K9EIV9_9RHOB</name>
<evidence type="ECO:0000313" key="2">
    <source>
        <dbReference type="EMBL" id="AUH34920.1"/>
    </source>
</evidence>